<evidence type="ECO:0000313" key="2">
    <source>
        <dbReference type="Proteomes" id="UP000651452"/>
    </source>
</evidence>
<accession>A0A8H7ME06</accession>
<evidence type="ECO:0000313" key="1">
    <source>
        <dbReference type="EMBL" id="KAF9696981.1"/>
    </source>
</evidence>
<dbReference type="AlphaFoldDB" id="A0A8H7ME06"/>
<dbReference type="InterPro" id="IPR032675">
    <property type="entry name" value="LRR_dom_sf"/>
</dbReference>
<reference evidence="1" key="2">
    <citation type="submission" date="2020-09" db="EMBL/GenBank/DDBJ databases">
        <title>Reference genome assembly for Australian Ascochyta lentis isolate Al4.</title>
        <authorList>
            <person name="Lee R.C."/>
            <person name="Farfan-Caceres L.M."/>
            <person name="Debler J.W."/>
            <person name="Williams A.H."/>
            <person name="Henares B.M."/>
        </authorList>
    </citation>
    <scope>NUCLEOTIDE SEQUENCE</scope>
    <source>
        <strain evidence="1">Al4</strain>
    </source>
</reference>
<reference evidence="1" key="1">
    <citation type="submission" date="2018-12" db="EMBL/GenBank/DDBJ databases">
        <authorList>
            <person name="Syme R.A."/>
            <person name="Farfan-Caceres L."/>
            <person name="Lichtenzveig J."/>
        </authorList>
    </citation>
    <scope>NUCLEOTIDE SEQUENCE</scope>
    <source>
        <strain evidence="1">Al4</strain>
    </source>
</reference>
<dbReference type="OrthoDB" id="4413570at2759"/>
<sequence>MAVPADQTLLFTLPLELRQLIYKAVLASPLHGTELLRTCREIFLEARKFLFERPLSFRSQSALFSWLGRVPHEYLPQAKVLSLNIQDVDLRSILNASAPVSHPGDPPRLLTWDLYEVELERLYHALRLLPKIQGITIHAISGRQSFLYRECVQKVLRMLSSLYPDLTDLNLVGNFHHQSLSFLSRFEKLEAFSFDGFSASSPSQTAGVLAGLQHLTSLSLVSQSTMLAPDSRTHSDYTAKRQSFTGGVINKIDNLTCFSVTEIVPVASPTLFFTPEILSSLQKHQSLRTLKVCLSQTPNDDTLTALEDFLEHTQIKILELDWPNLEPNAVEAFSLIPDCLQELWIRATSAADAFDIVWSIAESRNAGDVHALYELVLVRSTRTYGIASPLANDRKDSGVEEAQETYEAMCTASDDMDAINVGRAQRYLQALGVRVSWFTEQS</sequence>
<proteinExistence type="predicted"/>
<name>A0A8H7ME06_9PLEO</name>
<organism evidence="1 2">
    <name type="scientific">Ascochyta lentis</name>
    <dbReference type="NCBI Taxonomy" id="205686"/>
    <lineage>
        <taxon>Eukaryota</taxon>
        <taxon>Fungi</taxon>
        <taxon>Dikarya</taxon>
        <taxon>Ascomycota</taxon>
        <taxon>Pezizomycotina</taxon>
        <taxon>Dothideomycetes</taxon>
        <taxon>Pleosporomycetidae</taxon>
        <taxon>Pleosporales</taxon>
        <taxon>Pleosporineae</taxon>
        <taxon>Didymellaceae</taxon>
        <taxon>Ascochyta</taxon>
    </lineage>
</organism>
<dbReference type="EMBL" id="RZGK01000008">
    <property type="protein sequence ID" value="KAF9696981.1"/>
    <property type="molecule type" value="Genomic_DNA"/>
</dbReference>
<keyword evidence="2" id="KW-1185">Reference proteome</keyword>
<dbReference type="Gene3D" id="3.80.10.10">
    <property type="entry name" value="Ribonuclease Inhibitor"/>
    <property type="match status" value="1"/>
</dbReference>
<dbReference type="SUPFAM" id="SSF52047">
    <property type="entry name" value="RNI-like"/>
    <property type="match status" value="1"/>
</dbReference>
<gene>
    <name evidence="1" type="ORF">EKO04_004636</name>
</gene>
<dbReference type="Proteomes" id="UP000651452">
    <property type="component" value="Unassembled WGS sequence"/>
</dbReference>
<protein>
    <submittedName>
        <fullName evidence="1">Uncharacterized protein</fullName>
    </submittedName>
</protein>
<comment type="caution">
    <text evidence="1">The sequence shown here is derived from an EMBL/GenBank/DDBJ whole genome shotgun (WGS) entry which is preliminary data.</text>
</comment>